<dbReference type="PANTHER" id="PTHR22648:SF0">
    <property type="entry name" value="TRANSCRIPTION TERMINATION_ANTITERMINATION PROTEIN NUSA"/>
    <property type="match status" value="1"/>
</dbReference>
<evidence type="ECO:0000256" key="1">
    <source>
        <dbReference type="ARBA" id="ARBA00022472"/>
    </source>
</evidence>
<dbReference type="SUPFAM" id="SSF50249">
    <property type="entry name" value="Nucleic acid-binding proteins"/>
    <property type="match status" value="1"/>
</dbReference>
<dbReference type="Pfam" id="PF00575">
    <property type="entry name" value="S1"/>
    <property type="match status" value="1"/>
</dbReference>
<dbReference type="OrthoDB" id="9807233at2"/>
<dbReference type="FunFam" id="1.10.150.20:FF:000018">
    <property type="entry name" value="Transcription termination/antitermination protein NusA"/>
    <property type="match status" value="1"/>
</dbReference>
<evidence type="ECO:0000256" key="3">
    <source>
        <dbReference type="ARBA" id="ARBA00022814"/>
    </source>
</evidence>
<evidence type="ECO:0000256" key="5">
    <source>
        <dbReference type="ARBA" id="ARBA00023015"/>
    </source>
</evidence>
<dbReference type="eggNOG" id="COG0195">
    <property type="taxonomic scope" value="Bacteria"/>
</dbReference>
<dbReference type="InterPro" id="IPR036555">
    <property type="entry name" value="NusA_N_sf"/>
</dbReference>
<dbReference type="SMART" id="SM00322">
    <property type="entry name" value="KH"/>
    <property type="match status" value="2"/>
</dbReference>
<dbReference type="Pfam" id="PF14520">
    <property type="entry name" value="HHH_5"/>
    <property type="match status" value="1"/>
</dbReference>
<comment type="similarity">
    <text evidence="7">Belongs to the NusA family.</text>
</comment>
<dbReference type="PROSITE" id="PS50084">
    <property type="entry name" value="KH_TYPE_1"/>
    <property type="match status" value="1"/>
</dbReference>
<dbReference type="GO" id="GO:0031564">
    <property type="term" value="P:transcription antitermination"/>
    <property type="evidence" value="ECO:0007669"/>
    <property type="project" value="UniProtKB-UniRule"/>
</dbReference>
<dbReference type="HAMAP" id="MF_00945_B">
    <property type="entry name" value="NusA_B"/>
    <property type="match status" value="1"/>
</dbReference>
<dbReference type="Gene3D" id="3.30.1480.10">
    <property type="entry name" value="NusA, N-terminal domain"/>
    <property type="match status" value="1"/>
</dbReference>
<dbReference type="GO" id="GO:0006353">
    <property type="term" value="P:DNA-templated transcription termination"/>
    <property type="evidence" value="ECO:0007669"/>
    <property type="project" value="UniProtKB-UniRule"/>
</dbReference>
<sequence length="491" mass="55335">MSREVLLLVDALAREKNVDKEIVFGALESALASATKKRFSDEEADVRVSIDRQSGEYESFRRWQVMDDETFETPELHIKLEEAQKRDPHIQLEEFIEEPLENIDFGRIGAQAAKQVIFQKIRDAEREQILADFMERNEHLVSGTIKRIERGNAIVEFGKIEALLPRDQMIPKENLRVGDRVRAYLLRVDRTVRGPQIILSRITTEFLSKLFELEVPEIEEGLLEIVSAARDPGSRAKIAVRSHDQRLDPIGTCVGMRGSRVQAVTNELAGERVDIILWSEEPATYVINALAPAEVTSIVVDEEKHSMDVVVEEENLAQAIGRGGQNVRLASDMTGWEINLMTVEQSAEKNEQEFSKIRDLFVAKLDVDEEVADILVQEGFNTLEEVAYVPLEEMQAIESFDEATVNELRSRARNALLTAAIVNEEQVEHNIEDLLKIAGMDEETARTLAGKGVGTQEQLADLDGDELVEMTGMDAERANQLIMTARAPWFV</sequence>
<evidence type="ECO:0000313" key="9">
    <source>
        <dbReference type="EMBL" id="ADE11718.1"/>
    </source>
</evidence>
<keyword evidence="6 7" id="KW-0804">Transcription</keyword>
<keyword evidence="2 7" id="KW-0963">Cytoplasm</keyword>
<dbReference type="KEGG" id="slt:Slit_1481"/>
<dbReference type="InterPro" id="IPR004087">
    <property type="entry name" value="KH_dom"/>
</dbReference>
<keyword evidence="1 7" id="KW-0806">Transcription termination</keyword>
<dbReference type="InterPro" id="IPR058582">
    <property type="entry name" value="KH_NusA_2nd"/>
</dbReference>
<dbReference type="GO" id="GO:0003723">
    <property type="term" value="F:RNA binding"/>
    <property type="evidence" value="ECO:0007669"/>
    <property type="project" value="UniProtKB-UniRule"/>
</dbReference>
<dbReference type="SUPFAM" id="SSF69705">
    <property type="entry name" value="Transcription factor NusA, N-terminal domain"/>
    <property type="match status" value="1"/>
</dbReference>
<dbReference type="InterPro" id="IPR003029">
    <property type="entry name" value="S1_domain"/>
</dbReference>
<dbReference type="NCBIfam" id="TIGR01954">
    <property type="entry name" value="nusA_Cterm_rpt"/>
    <property type="match status" value="2"/>
</dbReference>
<dbReference type="SUPFAM" id="SSF47794">
    <property type="entry name" value="Rad51 N-terminal domain-like"/>
    <property type="match status" value="2"/>
</dbReference>
<dbReference type="Gene3D" id="1.10.150.20">
    <property type="entry name" value="5' to 3' exonuclease, C-terminal subdomain"/>
    <property type="match status" value="2"/>
</dbReference>
<keyword evidence="5 7" id="KW-0805">Transcription regulation</keyword>
<dbReference type="InterPro" id="IPR025249">
    <property type="entry name" value="TF_NusA_KH_1st"/>
</dbReference>
<name>D5CRY2_SIDLE</name>
<dbReference type="InterPro" id="IPR010213">
    <property type="entry name" value="TF_NusA"/>
</dbReference>
<comment type="function">
    <text evidence="7">Participates in both transcription termination and antitermination.</text>
</comment>
<dbReference type="InterPro" id="IPR009019">
    <property type="entry name" value="KH_sf_prok-type"/>
</dbReference>
<gene>
    <name evidence="7" type="primary">nusA</name>
    <name evidence="9" type="ordered locus">Slit_1481</name>
</gene>
<dbReference type="RefSeq" id="WP_013029616.1">
    <property type="nucleotide sequence ID" value="NC_013959.1"/>
</dbReference>
<dbReference type="Pfam" id="PF08529">
    <property type="entry name" value="NusA_N"/>
    <property type="match status" value="1"/>
</dbReference>
<dbReference type="STRING" id="580332.Slit_1481"/>
<dbReference type="InterPro" id="IPR010995">
    <property type="entry name" value="DNA_repair_Rad51/TF_NusA_a-hlx"/>
</dbReference>
<feature type="domain" description="S1 motif" evidence="8">
    <location>
        <begin position="138"/>
        <end position="202"/>
    </location>
</feature>
<organism evidence="9 10">
    <name type="scientific">Sideroxydans lithotrophicus (strain ES-1)</name>
    <dbReference type="NCBI Taxonomy" id="580332"/>
    <lineage>
        <taxon>Bacteria</taxon>
        <taxon>Pseudomonadati</taxon>
        <taxon>Pseudomonadota</taxon>
        <taxon>Betaproteobacteria</taxon>
        <taxon>Nitrosomonadales</taxon>
        <taxon>Gallionellaceae</taxon>
        <taxon>Sideroxydans</taxon>
    </lineage>
</organism>
<dbReference type="InterPro" id="IPR013735">
    <property type="entry name" value="TF_NusA_N"/>
</dbReference>
<dbReference type="InterPro" id="IPR010214">
    <property type="entry name" value="Tscrpt_termin_fac_NusA_C_rpt"/>
</dbReference>
<evidence type="ECO:0000256" key="4">
    <source>
        <dbReference type="ARBA" id="ARBA00022884"/>
    </source>
</evidence>
<dbReference type="Gene3D" id="3.30.300.20">
    <property type="match status" value="2"/>
</dbReference>
<evidence type="ECO:0000256" key="7">
    <source>
        <dbReference type="HAMAP-Rule" id="MF_00945"/>
    </source>
</evidence>
<evidence type="ECO:0000256" key="6">
    <source>
        <dbReference type="ARBA" id="ARBA00023163"/>
    </source>
</evidence>
<comment type="subcellular location">
    <subcellularLocation>
        <location evidence="7">Cytoplasm</location>
    </subcellularLocation>
</comment>
<dbReference type="PROSITE" id="PS50126">
    <property type="entry name" value="S1"/>
    <property type="match status" value="1"/>
</dbReference>
<dbReference type="InterPro" id="IPR012340">
    <property type="entry name" value="NA-bd_OB-fold"/>
</dbReference>
<keyword evidence="10" id="KW-1185">Reference proteome</keyword>
<dbReference type="CDD" id="cd02134">
    <property type="entry name" value="KH-II_NusA_rpt1"/>
    <property type="match status" value="1"/>
</dbReference>
<dbReference type="Gene3D" id="2.40.50.140">
    <property type="entry name" value="Nucleic acid-binding proteins"/>
    <property type="match status" value="1"/>
</dbReference>
<dbReference type="GO" id="GO:0003700">
    <property type="term" value="F:DNA-binding transcription factor activity"/>
    <property type="evidence" value="ECO:0007669"/>
    <property type="project" value="InterPro"/>
</dbReference>
<keyword evidence="3 7" id="KW-0889">Transcription antitermination</keyword>
<dbReference type="HOGENOM" id="CLU_029242_0_0_4"/>
<dbReference type="CDD" id="cd04455">
    <property type="entry name" value="S1_NusA"/>
    <property type="match status" value="1"/>
</dbReference>
<dbReference type="InterPro" id="IPR015946">
    <property type="entry name" value="KH_dom-like_a/b"/>
</dbReference>
<dbReference type="Proteomes" id="UP000001625">
    <property type="component" value="Chromosome"/>
</dbReference>
<dbReference type="GO" id="GO:0005829">
    <property type="term" value="C:cytosol"/>
    <property type="evidence" value="ECO:0007669"/>
    <property type="project" value="TreeGrafter"/>
</dbReference>
<dbReference type="FunFam" id="3.30.300.20:FF:000005">
    <property type="entry name" value="Transcription termination/antitermination protein NusA"/>
    <property type="match status" value="1"/>
</dbReference>
<evidence type="ECO:0000256" key="2">
    <source>
        <dbReference type="ARBA" id="ARBA00022490"/>
    </source>
</evidence>
<dbReference type="NCBIfam" id="TIGR01953">
    <property type="entry name" value="NusA"/>
    <property type="match status" value="1"/>
</dbReference>
<evidence type="ECO:0000259" key="8">
    <source>
        <dbReference type="PROSITE" id="PS50126"/>
    </source>
</evidence>
<protein>
    <recommendedName>
        <fullName evidence="7">Transcription termination/antitermination protein NusA</fullName>
    </recommendedName>
</protein>
<dbReference type="Pfam" id="PF26594">
    <property type="entry name" value="KH_NusA_2nd"/>
    <property type="match status" value="1"/>
</dbReference>
<reference evidence="9 10" key="1">
    <citation type="submission" date="2010-03" db="EMBL/GenBank/DDBJ databases">
        <title>Complete sequence of Sideroxydans lithotrophicus ES-1.</title>
        <authorList>
            <consortium name="US DOE Joint Genome Institute"/>
            <person name="Lucas S."/>
            <person name="Copeland A."/>
            <person name="Lapidus A."/>
            <person name="Cheng J.-F."/>
            <person name="Bruce D."/>
            <person name="Goodwin L."/>
            <person name="Pitluck S."/>
            <person name="Munk A.C."/>
            <person name="Detter J.C."/>
            <person name="Han C."/>
            <person name="Tapia R."/>
            <person name="Larimer F."/>
            <person name="Land M."/>
            <person name="Hauser L."/>
            <person name="Kyrpides N."/>
            <person name="Ivanova N."/>
            <person name="Emerson D."/>
            <person name="Woyke T."/>
        </authorList>
    </citation>
    <scope>NUCLEOTIDE SEQUENCE [LARGE SCALE GENOMIC DNA]</scope>
    <source>
        <strain evidence="9 10">ES-1</strain>
    </source>
</reference>
<dbReference type="SMART" id="SM00316">
    <property type="entry name" value="S1"/>
    <property type="match status" value="1"/>
</dbReference>
<dbReference type="CDD" id="cd22529">
    <property type="entry name" value="KH-II_NusA_rpt2"/>
    <property type="match status" value="1"/>
</dbReference>
<dbReference type="Pfam" id="PF13184">
    <property type="entry name" value="KH_NusA_1st"/>
    <property type="match status" value="1"/>
</dbReference>
<comment type="subunit">
    <text evidence="7">Monomer. Binds directly to the core enzyme of the DNA-dependent RNA polymerase and to nascent RNA.</text>
</comment>
<dbReference type="EMBL" id="CP001965">
    <property type="protein sequence ID" value="ADE11718.1"/>
    <property type="molecule type" value="Genomic_DNA"/>
</dbReference>
<dbReference type="PANTHER" id="PTHR22648">
    <property type="entry name" value="TRANSCRIPTION TERMINATION FACTOR NUSA"/>
    <property type="match status" value="1"/>
</dbReference>
<dbReference type="InterPro" id="IPR030842">
    <property type="entry name" value="TF_NusA_bacterial"/>
</dbReference>
<keyword evidence="4 7" id="KW-0694">RNA-binding</keyword>
<evidence type="ECO:0000313" key="10">
    <source>
        <dbReference type="Proteomes" id="UP000001625"/>
    </source>
</evidence>
<accession>D5CRY2</accession>
<dbReference type="SUPFAM" id="SSF54814">
    <property type="entry name" value="Prokaryotic type KH domain (KH-domain type II)"/>
    <property type="match status" value="2"/>
</dbReference>
<dbReference type="GO" id="GO:0000166">
    <property type="term" value="F:nucleotide binding"/>
    <property type="evidence" value="ECO:0007669"/>
    <property type="project" value="InterPro"/>
</dbReference>
<dbReference type="FunFam" id="3.30.300.20:FF:000002">
    <property type="entry name" value="Transcription termination/antitermination protein NusA"/>
    <property type="match status" value="1"/>
</dbReference>
<dbReference type="AlphaFoldDB" id="D5CRY2"/>
<proteinExistence type="inferred from homology"/>